<protein>
    <submittedName>
        <fullName evidence="1">Uncharacterized protein</fullName>
    </submittedName>
</protein>
<organism evidence="1 2">
    <name type="scientific">Streptomyces chengmaiensis</name>
    <dbReference type="NCBI Taxonomy" id="3040919"/>
    <lineage>
        <taxon>Bacteria</taxon>
        <taxon>Bacillati</taxon>
        <taxon>Actinomycetota</taxon>
        <taxon>Actinomycetes</taxon>
        <taxon>Kitasatosporales</taxon>
        <taxon>Streptomycetaceae</taxon>
        <taxon>Streptomyces</taxon>
    </lineage>
</organism>
<accession>A0ABT6HRA0</accession>
<name>A0ABT6HRA0_9ACTN</name>
<gene>
    <name evidence="1" type="ORF">QCN29_21200</name>
</gene>
<dbReference type="EMBL" id="JARWBG010000025">
    <property type="protein sequence ID" value="MDH2391253.1"/>
    <property type="molecule type" value="Genomic_DNA"/>
</dbReference>
<reference evidence="1 2" key="1">
    <citation type="submission" date="2023-04" db="EMBL/GenBank/DDBJ databases">
        <title>Streptomyces chengmaiensis sp. nov. isolated from the stem of mangrove plant in Hainan.</title>
        <authorList>
            <person name="Huang X."/>
            <person name="Zhou S."/>
            <person name="Chu X."/>
            <person name="Xie Y."/>
            <person name="Lin Y."/>
        </authorList>
    </citation>
    <scope>NUCLEOTIDE SEQUENCE [LARGE SCALE GENOMIC DNA]</scope>
    <source>
        <strain evidence="1 2">HNM0663</strain>
    </source>
</reference>
<proteinExistence type="predicted"/>
<evidence type="ECO:0000313" key="1">
    <source>
        <dbReference type="EMBL" id="MDH2391253.1"/>
    </source>
</evidence>
<dbReference type="Proteomes" id="UP001223144">
    <property type="component" value="Unassembled WGS sequence"/>
</dbReference>
<comment type="caution">
    <text evidence="1">The sequence shown here is derived from an EMBL/GenBank/DDBJ whole genome shotgun (WGS) entry which is preliminary data.</text>
</comment>
<dbReference type="RefSeq" id="WP_279930043.1">
    <property type="nucleotide sequence ID" value="NZ_JARWBG010000025.1"/>
</dbReference>
<keyword evidence="2" id="KW-1185">Reference proteome</keyword>
<sequence>MSVVRTVAQVRADAERFGRSGECEMGEHSLCHPQDVYASGTPFPGERPVLSLRCACVCHNAPRPEGR</sequence>
<evidence type="ECO:0000313" key="2">
    <source>
        <dbReference type="Proteomes" id="UP001223144"/>
    </source>
</evidence>